<dbReference type="GO" id="GO:0016301">
    <property type="term" value="F:kinase activity"/>
    <property type="evidence" value="ECO:0007669"/>
    <property type="project" value="UniProtKB-KW"/>
</dbReference>
<proteinExistence type="predicted"/>
<organism evidence="2 3">
    <name type="scientific">Quillaja saponaria</name>
    <name type="common">Soap bark tree</name>
    <dbReference type="NCBI Taxonomy" id="32244"/>
    <lineage>
        <taxon>Eukaryota</taxon>
        <taxon>Viridiplantae</taxon>
        <taxon>Streptophyta</taxon>
        <taxon>Embryophyta</taxon>
        <taxon>Tracheophyta</taxon>
        <taxon>Spermatophyta</taxon>
        <taxon>Magnoliopsida</taxon>
        <taxon>eudicotyledons</taxon>
        <taxon>Gunneridae</taxon>
        <taxon>Pentapetalae</taxon>
        <taxon>rosids</taxon>
        <taxon>fabids</taxon>
        <taxon>Fabales</taxon>
        <taxon>Quillajaceae</taxon>
        <taxon>Quillaja</taxon>
    </lineage>
</organism>
<dbReference type="KEGG" id="qsa:O6P43_008777"/>
<feature type="coiled-coil region" evidence="1">
    <location>
        <begin position="398"/>
        <end position="429"/>
    </location>
</feature>
<keyword evidence="2" id="KW-0808">Transferase</keyword>
<reference evidence="2" key="1">
    <citation type="journal article" date="2023" name="Science">
        <title>Elucidation of the pathway for biosynthesis of saponin adjuvants from the soapbark tree.</title>
        <authorList>
            <person name="Reed J."/>
            <person name="Orme A."/>
            <person name="El-Demerdash A."/>
            <person name="Owen C."/>
            <person name="Martin L.B.B."/>
            <person name="Misra R.C."/>
            <person name="Kikuchi S."/>
            <person name="Rejzek M."/>
            <person name="Martin A.C."/>
            <person name="Harkess A."/>
            <person name="Leebens-Mack J."/>
            <person name="Louveau T."/>
            <person name="Stephenson M.J."/>
            <person name="Osbourn A."/>
        </authorList>
    </citation>
    <scope>NUCLEOTIDE SEQUENCE</scope>
    <source>
        <strain evidence="2">S10</strain>
    </source>
</reference>
<protein>
    <submittedName>
        <fullName evidence="2">Leucine-rich repeat receptor-like protein kinase PXL2</fullName>
    </submittedName>
</protein>
<keyword evidence="1" id="KW-0175">Coiled coil</keyword>
<accession>A0AAD7M6R4</accession>
<dbReference type="EMBL" id="JARAOO010000004">
    <property type="protein sequence ID" value="KAJ7970621.1"/>
    <property type="molecule type" value="Genomic_DNA"/>
</dbReference>
<keyword evidence="3" id="KW-1185">Reference proteome</keyword>
<dbReference type="AlphaFoldDB" id="A0AAD7M6R4"/>
<evidence type="ECO:0000256" key="1">
    <source>
        <dbReference type="SAM" id="Coils"/>
    </source>
</evidence>
<evidence type="ECO:0000313" key="2">
    <source>
        <dbReference type="EMBL" id="KAJ7970622.1"/>
    </source>
</evidence>
<name>A0AAD7M6R4_QUISA</name>
<dbReference type="Proteomes" id="UP001163823">
    <property type="component" value="Chromosome 4"/>
</dbReference>
<keyword evidence="2" id="KW-0418">Kinase</keyword>
<sequence>MAGDKTLQKKKADASKRTDFIFEELKDESEVKIRILACEELGRTGSYNVPDVAYGGIKFKFKFQTDGKRDTFRGRVSIVSHDDSKLVSDVVTITEVEAVFFTFMEDTRPMVLKRFMDSMKVSDHKSILKPLVVTHSSTLGKWIIGYETFDDHLDIYLKAQSTPEAVIGGKSGKLSEFWREMIKKVYEMLSYVHDQGLTHGDMGNPKNYVVHKGDVKVIWSLVNLKPATNDLVETCKFFLSLINGNSELKELLNLTLFNNVRIDNIINHPCLMDSEERLNCFHGIQQDVTNAKYKERLQFQKELTTECGSVYKWRDAYGADQNVIFDKIFNYEFVTYNAECPISLLLYLRNVRDHYSEEYRCQMKEISYEDLDLVLSQYFPLFLCKIFNIKIKWAIGNVKQANAKVQQAKAKAKQAKAKAKAKQAKAKRT</sequence>
<keyword evidence="2" id="KW-0675">Receptor</keyword>
<gene>
    <name evidence="2" type="ORF">O6P43_008777</name>
</gene>
<evidence type="ECO:0000313" key="3">
    <source>
        <dbReference type="Proteomes" id="UP001163823"/>
    </source>
</evidence>
<comment type="caution">
    <text evidence="2">The sequence shown here is derived from an EMBL/GenBank/DDBJ whole genome shotgun (WGS) entry which is preliminary data.</text>
</comment>
<dbReference type="EMBL" id="JARAOO010000004">
    <property type="protein sequence ID" value="KAJ7970622.1"/>
    <property type="molecule type" value="Genomic_DNA"/>
</dbReference>